<dbReference type="Proteomes" id="UP000295238">
    <property type="component" value="Unassembled WGS sequence"/>
</dbReference>
<reference evidence="1 2" key="1">
    <citation type="submission" date="2019-03" db="EMBL/GenBank/DDBJ databases">
        <title>Rhizobium sp. nov., an bacterium isolated from biocrust in Mu Us Desert.</title>
        <authorList>
            <person name="Lixiong L."/>
        </authorList>
    </citation>
    <scope>NUCLEOTIDE SEQUENCE [LARGE SCALE GENOMIC DNA]</scope>
    <source>
        <strain evidence="1 2">SPY-1</strain>
    </source>
</reference>
<keyword evidence="2" id="KW-1185">Reference proteome</keyword>
<gene>
    <name evidence="1" type="ORF">E2F50_04120</name>
</gene>
<name>A0A4R5UNI8_9HYPH</name>
<dbReference type="PROSITE" id="PS51257">
    <property type="entry name" value="PROKAR_LIPOPROTEIN"/>
    <property type="match status" value="1"/>
</dbReference>
<accession>A0A4R5UNI8</accession>
<protein>
    <submittedName>
        <fullName evidence="1">Uncharacterized protein</fullName>
    </submittedName>
</protein>
<dbReference type="AlphaFoldDB" id="A0A4R5UNI8"/>
<dbReference type="EMBL" id="SMTL01000001">
    <property type="protein sequence ID" value="TDK39314.1"/>
    <property type="molecule type" value="Genomic_DNA"/>
</dbReference>
<sequence>MRSLVISGCLAMALAGCTTGGMNSGPGLQPIPGSITYGGQPRSRLTKAPVGSVVQHEFRNEFGELTLETYVVQPDRSLRLATRRVVRSPFGNNDP</sequence>
<evidence type="ECO:0000313" key="2">
    <source>
        <dbReference type="Proteomes" id="UP000295238"/>
    </source>
</evidence>
<evidence type="ECO:0000313" key="1">
    <source>
        <dbReference type="EMBL" id="TDK39314.1"/>
    </source>
</evidence>
<comment type="caution">
    <text evidence="1">The sequence shown here is derived from an EMBL/GenBank/DDBJ whole genome shotgun (WGS) entry which is preliminary data.</text>
</comment>
<proteinExistence type="predicted"/>
<organism evidence="1 2">
    <name type="scientific">Rhizobium deserti</name>
    <dbReference type="NCBI Taxonomy" id="2547961"/>
    <lineage>
        <taxon>Bacteria</taxon>
        <taxon>Pseudomonadati</taxon>
        <taxon>Pseudomonadota</taxon>
        <taxon>Alphaproteobacteria</taxon>
        <taxon>Hyphomicrobiales</taxon>
        <taxon>Rhizobiaceae</taxon>
        <taxon>Rhizobium/Agrobacterium group</taxon>
        <taxon>Rhizobium</taxon>
    </lineage>
</organism>
<dbReference type="OrthoDB" id="8279531at2"/>